<feature type="repeat" description="RCC1" evidence="2">
    <location>
        <begin position="260"/>
        <end position="312"/>
    </location>
</feature>
<dbReference type="GO" id="GO:0070131">
    <property type="term" value="P:positive regulation of mitochondrial translation"/>
    <property type="evidence" value="ECO:0007669"/>
    <property type="project" value="TreeGrafter"/>
</dbReference>
<dbReference type="Proteomes" id="UP000735302">
    <property type="component" value="Unassembled WGS sequence"/>
</dbReference>
<keyword evidence="1" id="KW-0677">Repeat</keyword>
<dbReference type="InterPro" id="IPR053035">
    <property type="entry name" value="Mitochondrial_GEF_domain"/>
</dbReference>
<dbReference type="InterPro" id="IPR058923">
    <property type="entry name" value="RCC1-like_dom"/>
</dbReference>
<protein>
    <submittedName>
        <fullName evidence="4">Williams-Beuren syndrome chromosomal region 16 protein homolog</fullName>
    </submittedName>
</protein>
<dbReference type="GO" id="GO:0005743">
    <property type="term" value="C:mitochondrial inner membrane"/>
    <property type="evidence" value="ECO:0007669"/>
    <property type="project" value="TreeGrafter"/>
</dbReference>
<dbReference type="InterPro" id="IPR000408">
    <property type="entry name" value="Reg_chr_condens"/>
</dbReference>
<keyword evidence="5" id="KW-1185">Reference proteome</keyword>
<feature type="domain" description="RCC1-like" evidence="3">
    <location>
        <begin position="71"/>
        <end position="468"/>
    </location>
</feature>
<dbReference type="SUPFAM" id="SSF50985">
    <property type="entry name" value="RCC1/BLIP-II"/>
    <property type="match status" value="2"/>
</dbReference>
<dbReference type="InterPro" id="IPR009091">
    <property type="entry name" value="RCC1/BLIP-II"/>
</dbReference>
<feature type="repeat" description="RCC1" evidence="2">
    <location>
        <begin position="138"/>
        <end position="203"/>
    </location>
</feature>
<dbReference type="PANTHER" id="PTHR46337:SF1">
    <property type="entry name" value="RCC1-LIKE G EXCHANGING FACTOR-LIKE PROTEIN"/>
    <property type="match status" value="1"/>
</dbReference>
<name>A0AAV4DQB4_9GAST</name>
<dbReference type="EMBL" id="BLXT01008169">
    <property type="protein sequence ID" value="GFO46130.1"/>
    <property type="molecule type" value="Genomic_DNA"/>
</dbReference>
<gene>
    <name evidence="4" type="ORF">PoB_007263500</name>
</gene>
<feature type="repeat" description="RCC1" evidence="2">
    <location>
        <begin position="69"/>
        <end position="136"/>
    </location>
</feature>
<dbReference type="AlphaFoldDB" id="A0AAV4DQB4"/>
<dbReference type="PROSITE" id="PS50012">
    <property type="entry name" value="RCC1_3"/>
    <property type="match status" value="6"/>
</dbReference>
<dbReference type="GO" id="GO:0019843">
    <property type="term" value="F:rRNA binding"/>
    <property type="evidence" value="ECO:0007669"/>
    <property type="project" value="TreeGrafter"/>
</dbReference>
<reference evidence="4 5" key="1">
    <citation type="journal article" date="2021" name="Elife">
        <title>Chloroplast acquisition without the gene transfer in kleptoplastic sea slugs, Plakobranchus ocellatus.</title>
        <authorList>
            <person name="Maeda T."/>
            <person name="Takahashi S."/>
            <person name="Yoshida T."/>
            <person name="Shimamura S."/>
            <person name="Takaki Y."/>
            <person name="Nagai Y."/>
            <person name="Toyoda A."/>
            <person name="Suzuki Y."/>
            <person name="Arimoto A."/>
            <person name="Ishii H."/>
            <person name="Satoh N."/>
            <person name="Nishiyama T."/>
            <person name="Hasebe M."/>
            <person name="Maruyama T."/>
            <person name="Minagawa J."/>
            <person name="Obokata J."/>
            <person name="Shigenobu S."/>
        </authorList>
    </citation>
    <scope>NUCLEOTIDE SEQUENCE [LARGE SCALE GENOMIC DNA]</scope>
</reference>
<dbReference type="Pfam" id="PF25390">
    <property type="entry name" value="WD40_RLD"/>
    <property type="match status" value="1"/>
</dbReference>
<evidence type="ECO:0000313" key="4">
    <source>
        <dbReference type="EMBL" id="GFO46130.1"/>
    </source>
</evidence>
<sequence length="475" mass="51573">MATPRYLATYSPRACKKCNDIHTTSAPVAQLRSFFTGACQANWKQNYAKREAKKKVIHEYVGENAERTTIVYAWGAADSGALGIASYLRPNLKDVKRQFVISKINRPARVRFYDKQNFKALKIACGHGFTVSSVNFQSKKFLLGCGINTDSQIGHHEAPKGSGRIMDQLIEPGRIRLPLRKPDNCDVVSMACGRAHTVVVVEDEGVFSLGNNAYGQCGRSIVEKEDYSKNPTINRLTDLPDDVIKVVCGQDHTLFLTRSGQVYSCGLGADGQTGSGHYKPVDHPVQVKGDIDGERIISIGSKADCSVAVSDKGDVFGWGNSEYGQLGMVTDQTQISTAVHLPTPQCGRVIKAVAGGSLCALLNDNGQVFVWGYGILGKGPKLESTVQPSLIPEPIFGHNELNTDTKVVDIDCGLTFLAAINDQGDVYTWGKNSRGCLGLGEDKNQFFPWRVALPAQAVDLSCGTDHMATICKSYT</sequence>
<proteinExistence type="predicted"/>
<evidence type="ECO:0000313" key="5">
    <source>
        <dbReference type="Proteomes" id="UP000735302"/>
    </source>
</evidence>
<dbReference type="Gene3D" id="2.130.10.30">
    <property type="entry name" value="Regulator of chromosome condensation 1/beta-lactamase-inhibitor protein II"/>
    <property type="match status" value="2"/>
</dbReference>
<dbReference type="PRINTS" id="PR00633">
    <property type="entry name" value="RCCNDNSATION"/>
</dbReference>
<dbReference type="GO" id="GO:0005085">
    <property type="term" value="F:guanyl-nucleotide exchange factor activity"/>
    <property type="evidence" value="ECO:0007669"/>
    <property type="project" value="TreeGrafter"/>
</dbReference>
<evidence type="ECO:0000256" key="2">
    <source>
        <dbReference type="PROSITE-ProRule" id="PRU00235"/>
    </source>
</evidence>
<feature type="repeat" description="RCC1" evidence="2">
    <location>
        <begin position="424"/>
        <end position="473"/>
    </location>
</feature>
<evidence type="ECO:0000256" key="1">
    <source>
        <dbReference type="ARBA" id="ARBA00022737"/>
    </source>
</evidence>
<accession>A0AAV4DQB4</accession>
<dbReference type="PANTHER" id="PTHR46337">
    <property type="entry name" value="RCC1-LIKE G EXCHANGING FACTOR-LIKE PROTEIN"/>
    <property type="match status" value="1"/>
</dbReference>
<evidence type="ECO:0000259" key="3">
    <source>
        <dbReference type="Pfam" id="PF25390"/>
    </source>
</evidence>
<feature type="repeat" description="RCC1" evidence="2">
    <location>
        <begin position="204"/>
        <end position="259"/>
    </location>
</feature>
<feature type="repeat" description="RCC1" evidence="2">
    <location>
        <begin position="313"/>
        <end position="365"/>
    </location>
</feature>
<organism evidence="4 5">
    <name type="scientific">Plakobranchus ocellatus</name>
    <dbReference type="NCBI Taxonomy" id="259542"/>
    <lineage>
        <taxon>Eukaryota</taxon>
        <taxon>Metazoa</taxon>
        <taxon>Spiralia</taxon>
        <taxon>Lophotrochozoa</taxon>
        <taxon>Mollusca</taxon>
        <taxon>Gastropoda</taxon>
        <taxon>Heterobranchia</taxon>
        <taxon>Euthyneura</taxon>
        <taxon>Panpulmonata</taxon>
        <taxon>Sacoglossa</taxon>
        <taxon>Placobranchoidea</taxon>
        <taxon>Plakobranchidae</taxon>
        <taxon>Plakobranchus</taxon>
    </lineage>
</organism>
<comment type="caution">
    <text evidence="4">The sequence shown here is derived from an EMBL/GenBank/DDBJ whole genome shotgun (WGS) entry which is preliminary data.</text>
</comment>